<sequence length="952" mass="106279">MYLSGLVGLLLVLTVDARVGNSSSCIETEQCLLFDVICKTEDFEVRHYDSVKWVSTNETSSSFDIAVNNGFSRLYDYINGTNDIGIKLEMVTPVIIKSYGKQGFFVMNFLLPAEYQSNPPNPTDPMVYIYTTAAMTVYVQSFDEELTGLFDRLATRSLSRDLDSIHATYVKDFHLLALYVGPTSTSRAYTEVMIVAVGEPVCTSEELNQMYLSGLVGLLLVLTVDARVGNSSFCTETEQCLLFDCICTTEDYEVHDFGSVKWVTTNETSLDTLNIGFKRLYDYFSGSNDNGTIFQMAFPIILRIPFNISAMDVFTLSFLLPDEYQIETPNPLDIMVNIDTTPDMRVFVRSFFGPMTGMADSNLTNSLSNVLDLVGARYLGEFYYAALYNRSASQERFYGPHYGSKSTCGPQTTISPPGLIGLPVGLSLSCQRRLSGLLISATMTEIKTEPNSRSESEGNCPICGDKVSGYHYGLLTCESCKGFFKRSVQNNKHYTCAEQQSCPMNLSQRKRCPFCRFQKCLAVGMKREAVRADRMRGGRNKFGPLYRRDRQMKQQRGDSQANTAPYRIKMETTQIHWPSAANDLHPMSSHTSTLLPSDAFHQSHVYPSGMGQSGVSIPLECTMKTDRVLTPPSLPCTGLYFHTLPGFVQEKGEIAFGCSAGPASYPIHPTPNSSFTLTGTPASSPCSTPCSTTPLSQALIQTPDTPPPATLTSNFLSQILEGEQDESQLCAKVLASLQREQANRGKHDRLNTFSIMCKMADQTLFGVVEWARNTALFKELKVEDQMVLLQSCWSELLVLDHLCRQVAYGKEGCIYLVTGQQIEVSTIVSQAGLTLSSLVARTQDLVSKLKTLQLDRHDFVCLKYLVLFNPDVKNVQSRRQVEQTQEEVNRALMEHTQRSHPGHSDKFGQLLLRLPEVRSISLQVEEYLYQRHLLGDLPCNSLLTEMLHTKHN</sequence>
<dbReference type="CDD" id="cd07167">
    <property type="entry name" value="NR_DBD_Lrh-1_like"/>
    <property type="match status" value="1"/>
</dbReference>
<dbReference type="EMBL" id="CP026261">
    <property type="protein sequence ID" value="AWP19091.1"/>
    <property type="molecule type" value="Genomic_DNA"/>
</dbReference>
<dbReference type="SUPFAM" id="SSF57716">
    <property type="entry name" value="Glucocorticoid receptor-like (DNA-binding domain)"/>
    <property type="match status" value="1"/>
</dbReference>
<comment type="similarity">
    <text evidence="2">Belongs to the nuclear hormone receptor family. NR5 subfamily.</text>
</comment>
<comment type="subcellular location">
    <subcellularLocation>
        <location evidence="1">Nucleus</location>
    </subcellularLocation>
</comment>
<dbReference type="CDD" id="cd06944">
    <property type="entry name" value="NR_LBD_Ftz-F1_like"/>
    <property type="match status" value="1"/>
</dbReference>
<keyword evidence="6" id="KW-0862">Zinc</keyword>
<dbReference type="FunFam" id="3.20.80.10:FF:000002">
    <property type="entry name" value="Heme-binding protein 2"/>
    <property type="match status" value="1"/>
</dbReference>
<dbReference type="PANTHER" id="PTHR24086">
    <property type="entry name" value="NUCLEAR RECEPTOR SUBFAMILY 5 GROUP A"/>
    <property type="match status" value="1"/>
</dbReference>
<keyword evidence="9" id="KW-0804">Transcription</keyword>
<evidence type="ECO:0000256" key="2">
    <source>
        <dbReference type="ARBA" id="ARBA00007536"/>
    </source>
</evidence>
<dbReference type="PANTHER" id="PTHR24086:SF42">
    <property type="entry name" value="NR5A5 PROTEIN"/>
    <property type="match status" value="1"/>
</dbReference>
<feature type="chain" id="PRO_5015938550" evidence="12">
    <location>
        <begin position="18"/>
        <end position="952"/>
    </location>
</feature>
<keyword evidence="11" id="KW-0539">Nucleus</keyword>
<dbReference type="InterPro" id="IPR011256">
    <property type="entry name" value="Reg_factor_effector_dom_sf"/>
</dbReference>
<dbReference type="GO" id="GO:0009755">
    <property type="term" value="P:hormone-mediated signaling pathway"/>
    <property type="evidence" value="ECO:0007669"/>
    <property type="project" value="TreeGrafter"/>
</dbReference>
<dbReference type="SMART" id="SM00399">
    <property type="entry name" value="ZnF_C4"/>
    <property type="match status" value="1"/>
</dbReference>
<dbReference type="InterPro" id="IPR001628">
    <property type="entry name" value="Znf_hrmn_rcpt"/>
</dbReference>
<evidence type="ECO:0000256" key="10">
    <source>
        <dbReference type="ARBA" id="ARBA00023170"/>
    </source>
</evidence>
<dbReference type="GO" id="GO:0000978">
    <property type="term" value="F:RNA polymerase II cis-regulatory region sequence-specific DNA binding"/>
    <property type="evidence" value="ECO:0007669"/>
    <property type="project" value="TreeGrafter"/>
</dbReference>
<dbReference type="Gene3D" id="1.10.565.10">
    <property type="entry name" value="Retinoid X Receptor"/>
    <property type="match status" value="1"/>
</dbReference>
<evidence type="ECO:0000256" key="8">
    <source>
        <dbReference type="ARBA" id="ARBA00023125"/>
    </source>
</evidence>
<dbReference type="Pfam" id="PF00104">
    <property type="entry name" value="Hormone_recep"/>
    <property type="match status" value="1"/>
</dbReference>
<dbReference type="SMART" id="SM00430">
    <property type="entry name" value="HOLI"/>
    <property type="match status" value="1"/>
</dbReference>
<dbReference type="InterPro" id="IPR001723">
    <property type="entry name" value="Nuclear_hrmn_rcpt"/>
</dbReference>
<evidence type="ECO:0000256" key="9">
    <source>
        <dbReference type="ARBA" id="ARBA00023163"/>
    </source>
</evidence>
<evidence type="ECO:0000259" key="13">
    <source>
        <dbReference type="PROSITE" id="PS51030"/>
    </source>
</evidence>
<dbReference type="PROSITE" id="PS51030">
    <property type="entry name" value="NUCLEAR_REC_DBD_2"/>
    <property type="match status" value="1"/>
</dbReference>
<evidence type="ECO:0000313" key="15">
    <source>
        <dbReference type="EMBL" id="AWP19091.1"/>
    </source>
</evidence>
<gene>
    <name evidence="15" type="ORF">SMAX5B_021054</name>
</gene>
<proteinExistence type="inferred from homology"/>
<dbReference type="GO" id="GO:0008270">
    <property type="term" value="F:zinc ion binding"/>
    <property type="evidence" value="ECO:0007669"/>
    <property type="project" value="UniProtKB-KW"/>
</dbReference>
<protein>
    <submittedName>
        <fullName evidence="15">Putative nuclear receptor subfamily 5 group A member 2-like</fullName>
    </submittedName>
</protein>
<evidence type="ECO:0000256" key="11">
    <source>
        <dbReference type="ARBA" id="ARBA00023242"/>
    </source>
</evidence>
<dbReference type="InterPro" id="IPR013088">
    <property type="entry name" value="Znf_NHR/GATA"/>
</dbReference>
<dbReference type="PROSITE" id="PS00031">
    <property type="entry name" value="NUCLEAR_REC_DBD_1"/>
    <property type="match status" value="1"/>
</dbReference>
<keyword evidence="5" id="KW-0863">Zinc-finger</keyword>
<dbReference type="FunFam" id="1.10.565.10:FF:000011">
    <property type="entry name" value="Nuclear receptor subfamily 5, group A, member 2"/>
    <property type="match status" value="1"/>
</dbReference>
<feature type="signal peptide" evidence="12">
    <location>
        <begin position="1"/>
        <end position="17"/>
    </location>
</feature>
<dbReference type="Pfam" id="PF04832">
    <property type="entry name" value="SOUL"/>
    <property type="match status" value="2"/>
</dbReference>
<dbReference type="InterPro" id="IPR000536">
    <property type="entry name" value="Nucl_hrmn_rcpt_lig-bd"/>
</dbReference>
<evidence type="ECO:0000256" key="6">
    <source>
        <dbReference type="ARBA" id="ARBA00022833"/>
    </source>
</evidence>
<organism evidence="15 16">
    <name type="scientific">Scophthalmus maximus</name>
    <name type="common">Turbot</name>
    <name type="synonym">Psetta maxima</name>
    <dbReference type="NCBI Taxonomy" id="52904"/>
    <lineage>
        <taxon>Eukaryota</taxon>
        <taxon>Metazoa</taxon>
        <taxon>Chordata</taxon>
        <taxon>Craniata</taxon>
        <taxon>Vertebrata</taxon>
        <taxon>Euteleostomi</taxon>
        <taxon>Actinopterygii</taxon>
        <taxon>Neopterygii</taxon>
        <taxon>Teleostei</taxon>
        <taxon>Neoteleostei</taxon>
        <taxon>Acanthomorphata</taxon>
        <taxon>Carangaria</taxon>
        <taxon>Pleuronectiformes</taxon>
        <taxon>Pleuronectoidei</taxon>
        <taxon>Scophthalmidae</taxon>
        <taxon>Scophthalmus</taxon>
    </lineage>
</organism>
<dbReference type="Pfam" id="PF00105">
    <property type="entry name" value="zf-C4"/>
    <property type="match status" value="1"/>
</dbReference>
<feature type="domain" description="Nuclear receptor" evidence="13">
    <location>
        <begin position="457"/>
        <end position="532"/>
    </location>
</feature>
<evidence type="ECO:0000256" key="5">
    <source>
        <dbReference type="ARBA" id="ARBA00022771"/>
    </source>
</evidence>
<keyword evidence="12" id="KW-0732">Signal</keyword>
<keyword evidence="8" id="KW-0238">DNA-binding</keyword>
<dbReference type="FunFam" id="3.30.50.10:FF:000006">
    <property type="entry name" value="Nuclear receptor subfamily 5 group A member"/>
    <property type="match status" value="1"/>
</dbReference>
<dbReference type="Gene3D" id="3.30.50.10">
    <property type="entry name" value="Erythroid Transcription Factor GATA-1, subunit A"/>
    <property type="match status" value="1"/>
</dbReference>
<keyword evidence="4" id="KW-0479">Metal-binding</keyword>
<dbReference type="InterPro" id="IPR016355">
    <property type="entry name" value="NR5-like"/>
</dbReference>
<evidence type="ECO:0000313" key="16">
    <source>
        <dbReference type="Proteomes" id="UP000246464"/>
    </source>
</evidence>
<dbReference type="PROSITE" id="PS51843">
    <property type="entry name" value="NR_LBD"/>
    <property type="match status" value="1"/>
</dbReference>
<dbReference type="Gene3D" id="3.20.80.10">
    <property type="entry name" value="Regulatory factor, effector binding domain"/>
    <property type="match status" value="2"/>
</dbReference>
<dbReference type="Proteomes" id="UP000246464">
    <property type="component" value="Chromosome 19"/>
</dbReference>
<dbReference type="PRINTS" id="PR00047">
    <property type="entry name" value="STROIDFINGER"/>
</dbReference>
<dbReference type="GO" id="GO:0009888">
    <property type="term" value="P:tissue development"/>
    <property type="evidence" value="ECO:0007669"/>
    <property type="project" value="TreeGrafter"/>
</dbReference>
<evidence type="ECO:0000256" key="7">
    <source>
        <dbReference type="ARBA" id="ARBA00023015"/>
    </source>
</evidence>
<evidence type="ECO:0000259" key="14">
    <source>
        <dbReference type="PROSITE" id="PS51843"/>
    </source>
</evidence>
<dbReference type="STRING" id="52904.ENSSMAP00000005219"/>
<keyword evidence="10 15" id="KW-0675">Receptor</keyword>
<dbReference type="SUPFAM" id="SSF55136">
    <property type="entry name" value="Probable bacterial effector-binding domain"/>
    <property type="match status" value="2"/>
</dbReference>
<accession>A0A2U9CR81</accession>
<evidence type="ECO:0000256" key="4">
    <source>
        <dbReference type="ARBA" id="ARBA00022723"/>
    </source>
</evidence>
<comment type="similarity">
    <text evidence="3">Belongs to the HEBP family.</text>
</comment>
<dbReference type="GO" id="GO:0090575">
    <property type="term" value="C:RNA polymerase II transcription regulator complex"/>
    <property type="evidence" value="ECO:0007669"/>
    <property type="project" value="TreeGrafter"/>
</dbReference>
<dbReference type="GO" id="GO:0004879">
    <property type="term" value="F:nuclear receptor activity"/>
    <property type="evidence" value="ECO:0007669"/>
    <property type="project" value="InterPro"/>
</dbReference>
<evidence type="ECO:0000256" key="12">
    <source>
        <dbReference type="SAM" id="SignalP"/>
    </source>
</evidence>
<keyword evidence="16" id="KW-1185">Reference proteome</keyword>
<dbReference type="InterPro" id="IPR035500">
    <property type="entry name" value="NHR-like_dom_sf"/>
</dbReference>
<dbReference type="AlphaFoldDB" id="A0A2U9CR81"/>
<dbReference type="InterPro" id="IPR006917">
    <property type="entry name" value="SOUL_heme-bd"/>
</dbReference>
<reference evidence="15 16" key="1">
    <citation type="submission" date="2017-12" db="EMBL/GenBank/DDBJ databases">
        <title>Integrating genomic resources of turbot (Scophthalmus maximus) in depth evaluation of genetic and physical mapping variation across individuals.</title>
        <authorList>
            <person name="Martinez P."/>
        </authorList>
    </citation>
    <scope>NUCLEOTIDE SEQUENCE [LARGE SCALE GENOMIC DNA]</scope>
</reference>
<feature type="domain" description="NR LBD" evidence="14">
    <location>
        <begin position="725"/>
        <end position="950"/>
    </location>
</feature>
<name>A0A2U9CR81_SCOMX</name>
<dbReference type="SUPFAM" id="SSF48508">
    <property type="entry name" value="Nuclear receptor ligand-binding domain"/>
    <property type="match status" value="1"/>
</dbReference>
<evidence type="ECO:0000256" key="1">
    <source>
        <dbReference type="ARBA" id="ARBA00004123"/>
    </source>
</evidence>
<dbReference type="PRINTS" id="PR00398">
    <property type="entry name" value="STRDHORMONER"/>
</dbReference>
<evidence type="ECO:0000256" key="3">
    <source>
        <dbReference type="ARBA" id="ARBA00009817"/>
    </source>
</evidence>
<keyword evidence="7" id="KW-0805">Transcription regulation</keyword>